<dbReference type="Gene3D" id="3.90.420.10">
    <property type="entry name" value="Oxidoreductase, molybdopterin-binding domain"/>
    <property type="match status" value="1"/>
</dbReference>
<feature type="domain" description="Oxidoreductase molybdopterin-binding" evidence="1">
    <location>
        <begin position="213"/>
        <end position="320"/>
    </location>
</feature>
<gene>
    <name evidence="2" type="ORF">PABY_06220</name>
</gene>
<protein>
    <recommendedName>
        <fullName evidence="1">Oxidoreductase molybdopterin-binding domain-containing protein</fullName>
    </recommendedName>
</protein>
<accession>A0ABN6ZRL0</accession>
<dbReference type="InterPro" id="IPR000572">
    <property type="entry name" value="OxRdtase_Mopterin-bd_dom"/>
</dbReference>
<organism evidence="2 3">
    <name type="scientific">Pyrodictium abyssi</name>
    <dbReference type="NCBI Taxonomy" id="54256"/>
    <lineage>
        <taxon>Archaea</taxon>
        <taxon>Thermoproteota</taxon>
        <taxon>Thermoprotei</taxon>
        <taxon>Desulfurococcales</taxon>
        <taxon>Pyrodictiaceae</taxon>
        <taxon>Pyrodictium</taxon>
    </lineage>
</organism>
<dbReference type="InterPro" id="IPR036374">
    <property type="entry name" value="OxRdtase_Mopterin-bd_sf"/>
</dbReference>
<keyword evidence="3" id="KW-1185">Reference proteome</keyword>
<dbReference type="Pfam" id="PF00174">
    <property type="entry name" value="Oxidored_molyb"/>
    <property type="match status" value="1"/>
</dbReference>
<proteinExistence type="predicted"/>
<sequence>MAPIQGVLGGDPGLPAEVLGCRVYLNRLAGPEPLLVADCTVAGTVASRDEARAGLESLLRLLGEVLGPGGLEPVDYGVEPLARRRFTVHSSRLRGGGEARLVEARGTALAAAAVLPAGTVARVDPGARERLERGEAIRLGEALEPPVYLPGPVLEPGDGRPAGQKAIPRFVTYAAEGLPGATPSTPAIRVYTPQGTYVVDQEALLEAAGWLVLDMHCVTGWSVEGKRWLAAPLREVLRRAGAPVPSGGWLLARSAGGYSSVAPLGEALEHGYIAVGLEGGPLSQDRGAPARLLLPRLYGWKHAKWLAEIHILTGYVDGYWEARGYHERGLVALEERFKIRNPELLEAAARQA</sequence>
<dbReference type="PANTHER" id="PTHR43032:SF4">
    <property type="entry name" value="OXIDOREDUCTASE MOLYBDOPTERIN-BINDING DOMAIN-CONTAINING PROTEIN"/>
    <property type="match status" value="1"/>
</dbReference>
<evidence type="ECO:0000259" key="1">
    <source>
        <dbReference type="Pfam" id="PF00174"/>
    </source>
</evidence>
<dbReference type="EMBL" id="AP028907">
    <property type="protein sequence ID" value="BES81055.1"/>
    <property type="molecule type" value="Genomic_DNA"/>
</dbReference>
<dbReference type="PANTHER" id="PTHR43032">
    <property type="entry name" value="PROTEIN-METHIONINE-SULFOXIDE REDUCTASE"/>
    <property type="match status" value="1"/>
</dbReference>
<dbReference type="SUPFAM" id="SSF56524">
    <property type="entry name" value="Oxidoreductase molybdopterin-binding domain"/>
    <property type="match status" value="1"/>
</dbReference>
<reference evidence="2 3" key="1">
    <citation type="submission" date="2023-09" db="EMBL/GenBank/DDBJ databases">
        <title>Pyrofollis japonicus gen. nov. sp. nov., a novel member of the family Pyrodictiaceae isolated from the Iheya North hydrothermal field.</title>
        <authorList>
            <person name="Miyazaki U."/>
            <person name="Sanari M."/>
            <person name="Tame A."/>
            <person name="Kitajima M."/>
            <person name="Okamoto A."/>
            <person name="Sawayama S."/>
            <person name="Miyazaki J."/>
            <person name="Takai K."/>
            <person name="Nakagawa S."/>
        </authorList>
    </citation>
    <scope>NUCLEOTIDE SEQUENCE [LARGE SCALE GENOMIC DNA]</scope>
    <source>
        <strain evidence="2 3">AV2</strain>
    </source>
</reference>
<dbReference type="Proteomes" id="UP001341135">
    <property type="component" value="Chromosome"/>
</dbReference>
<evidence type="ECO:0000313" key="2">
    <source>
        <dbReference type="EMBL" id="BES81055.1"/>
    </source>
</evidence>
<evidence type="ECO:0000313" key="3">
    <source>
        <dbReference type="Proteomes" id="UP001341135"/>
    </source>
</evidence>
<name>A0ABN6ZRL0_9CREN</name>